<protein>
    <submittedName>
        <fullName evidence="1">Uncharacterized protein</fullName>
    </submittedName>
</protein>
<evidence type="ECO:0000313" key="1">
    <source>
        <dbReference type="EMBL" id="KAI8530880.1"/>
    </source>
</evidence>
<proteinExistence type="predicted"/>
<dbReference type="EMBL" id="CM046398">
    <property type="protein sequence ID" value="KAI8530880.1"/>
    <property type="molecule type" value="Genomic_DNA"/>
</dbReference>
<gene>
    <name evidence="1" type="ORF">RHMOL_Rhmol11G0094200</name>
</gene>
<accession>A0ACC0LQF7</accession>
<evidence type="ECO:0000313" key="2">
    <source>
        <dbReference type="Proteomes" id="UP001062846"/>
    </source>
</evidence>
<dbReference type="Proteomes" id="UP001062846">
    <property type="component" value="Chromosome 11"/>
</dbReference>
<name>A0ACC0LQF7_RHOML</name>
<reference evidence="1" key="1">
    <citation type="submission" date="2022-02" db="EMBL/GenBank/DDBJ databases">
        <title>Plant Genome Project.</title>
        <authorList>
            <person name="Zhang R.-G."/>
        </authorList>
    </citation>
    <scope>NUCLEOTIDE SEQUENCE</scope>
    <source>
        <strain evidence="1">AT1</strain>
    </source>
</reference>
<sequence>MFSSRLHLKTLPKTMSTSSSSMLFTVTRQEPRLVVPTEPTPRELKQLSDIDDQEGLRFQIPVIMFYKSNRFMEGEDPVRVIREGLAKALSFYYPFAGRLVEGPNRKLLVDCTSEGVLFVEADAEVELNRLGDAILPGSPVLEELLHGVPGSDGILGCPLLLLQVTRFRCGGFAFALRLNHTMSDGAGFVQFLNAIAEFTKGKEAAAPSVAPVWQRELISARHPPRITCLHHEYEQVLDASNDESNTTPMQKSFFFGPKEIRAIRNHLPPHASASTFEVLTACLWRCRTRALALDPNNTVRVSCLVNGRGLPGLIVPYGYYGNAIAYPATVSKAGKVCSFPLEYAVELVKTAKPQMTAEYFRSVADLMVIKGRPLYTMAGNFIVVDVRRVGFETVDFGWGKPVYGGTAGAFPSISFYMNFKDGIVVPICLPEPVMERFEEELKKMTKEPFDGSVGHRAPMITSML</sequence>
<keyword evidence="2" id="KW-1185">Reference proteome</keyword>
<organism evidence="1 2">
    <name type="scientific">Rhododendron molle</name>
    <name type="common">Chinese azalea</name>
    <name type="synonym">Azalea mollis</name>
    <dbReference type="NCBI Taxonomy" id="49168"/>
    <lineage>
        <taxon>Eukaryota</taxon>
        <taxon>Viridiplantae</taxon>
        <taxon>Streptophyta</taxon>
        <taxon>Embryophyta</taxon>
        <taxon>Tracheophyta</taxon>
        <taxon>Spermatophyta</taxon>
        <taxon>Magnoliopsida</taxon>
        <taxon>eudicotyledons</taxon>
        <taxon>Gunneridae</taxon>
        <taxon>Pentapetalae</taxon>
        <taxon>asterids</taxon>
        <taxon>Ericales</taxon>
        <taxon>Ericaceae</taxon>
        <taxon>Ericoideae</taxon>
        <taxon>Rhodoreae</taxon>
        <taxon>Rhododendron</taxon>
    </lineage>
</organism>
<comment type="caution">
    <text evidence="1">The sequence shown here is derived from an EMBL/GenBank/DDBJ whole genome shotgun (WGS) entry which is preliminary data.</text>
</comment>